<dbReference type="Gene3D" id="3.40.50.150">
    <property type="entry name" value="Vaccinia Virus protein VP39"/>
    <property type="match status" value="1"/>
</dbReference>
<organism evidence="2 3">
    <name type="scientific">Paraburkholderia acidisoli</name>
    <dbReference type="NCBI Taxonomy" id="2571748"/>
    <lineage>
        <taxon>Bacteria</taxon>
        <taxon>Pseudomonadati</taxon>
        <taxon>Pseudomonadota</taxon>
        <taxon>Betaproteobacteria</taxon>
        <taxon>Burkholderiales</taxon>
        <taxon>Burkholderiaceae</taxon>
        <taxon>Paraburkholderia</taxon>
    </lineage>
</organism>
<evidence type="ECO:0000256" key="1">
    <source>
        <dbReference type="SAM" id="MobiDB-lite"/>
    </source>
</evidence>
<reference evidence="2 3" key="1">
    <citation type="submission" date="2019-12" db="EMBL/GenBank/DDBJ databases">
        <title>Paraburkholderia acidiphila 7Q-K02 sp. nov and Paraburkholderia acidisoli DHF22 sp. nov., two strains isolated from forest soil.</title>
        <authorList>
            <person name="Gao Z."/>
            <person name="Qiu L."/>
        </authorList>
    </citation>
    <scope>NUCLEOTIDE SEQUENCE [LARGE SCALE GENOMIC DNA]</scope>
    <source>
        <strain evidence="2 3">DHF22</strain>
    </source>
</reference>
<sequence length="399" mass="44095">MTVAAPPPSRSASASPSASPAATGSGYDENFAIRCCERGWLPDWLIRAGMRTLMRQRLAAEHANDGARRAEALETLIAQLRASPIAIETQAANTQHYEIPGEFFAAHLGPRLKYSCAYYPRGDETLAQAEDAMLALYAERAQLDQLGAGQRILDLGCGWGALTLWLAQRYPQLQIVGLSNSHGQRAFIERRANELGLSNLRIVTGDVASFEFAPGEPEFDRVISIEMFEHMKHYGLLLEKISRWLADDGQVFVHLFAHRLLAYHFNVRDESDWMSRHFFTGGTMPSANLLLRFQDDLQITRQWWIDGTHYARTANQWLAALDAARGRALPLLAASGNAGLALQRWRMFYMAVAELFGYARGQEWGVAHYALRKRAAVPVASVASVASAAAVAGHRGGAQ</sequence>
<feature type="compositionally biased region" description="Low complexity" evidence="1">
    <location>
        <begin position="10"/>
        <end position="22"/>
    </location>
</feature>
<keyword evidence="3" id="KW-1185">Reference proteome</keyword>
<dbReference type="PANTHER" id="PTHR43832">
    <property type="match status" value="1"/>
</dbReference>
<gene>
    <name evidence="2" type="ORF">FAZ98_27735</name>
</gene>
<dbReference type="Proteomes" id="UP000433577">
    <property type="component" value="Chromosome 3"/>
</dbReference>
<dbReference type="KEGG" id="pacs:FAZ98_27735"/>
<dbReference type="CDD" id="cd02440">
    <property type="entry name" value="AdoMet_MTases"/>
    <property type="match status" value="1"/>
</dbReference>
<accession>A0A7Z2GQ69</accession>
<feature type="region of interest" description="Disordered" evidence="1">
    <location>
        <begin position="1"/>
        <end position="25"/>
    </location>
</feature>
<keyword evidence="2" id="KW-0808">Transferase</keyword>
<dbReference type="SUPFAM" id="SSF53335">
    <property type="entry name" value="S-adenosyl-L-methionine-dependent methyltransferases"/>
    <property type="match status" value="1"/>
</dbReference>
<protein>
    <submittedName>
        <fullName evidence="2">Methyltransferase domain-containing protein</fullName>
    </submittedName>
</protein>
<dbReference type="Pfam" id="PF02353">
    <property type="entry name" value="CMAS"/>
    <property type="match status" value="1"/>
</dbReference>
<dbReference type="AlphaFoldDB" id="A0A7Z2GQ69"/>
<dbReference type="RefSeq" id="WP_158956070.1">
    <property type="nucleotide sequence ID" value="NZ_CP046915.1"/>
</dbReference>
<evidence type="ECO:0000313" key="2">
    <source>
        <dbReference type="EMBL" id="QGZ65539.1"/>
    </source>
</evidence>
<dbReference type="PANTHER" id="PTHR43832:SF1">
    <property type="entry name" value="S-ADENOSYL-L-METHIONINE-DEPENDENT METHYLTRANSFERASES SUPERFAMILY PROTEIN"/>
    <property type="match status" value="1"/>
</dbReference>
<dbReference type="OrthoDB" id="9782855at2"/>
<evidence type="ECO:0000313" key="3">
    <source>
        <dbReference type="Proteomes" id="UP000433577"/>
    </source>
</evidence>
<dbReference type="GO" id="GO:0032259">
    <property type="term" value="P:methylation"/>
    <property type="evidence" value="ECO:0007669"/>
    <property type="project" value="UniProtKB-KW"/>
</dbReference>
<keyword evidence="2" id="KW-0489">Methyltransferase</keyword>
<dbReference type="GO" id="GO:0008168">
    <property type="term" value="F:methyltransferase activity"/>
    <property type="evidence" value="ECO:0007669"/>
    <property type="project" value="UniProtKB-KW"/>
</dbReference>
<dbReference type="FunFam" id="3.40.50.150:FF:000554">
    <property type="entry name" value="Cation-transporting ATPase"/>
    <property type="match status" value="1"/>
</dbReference>
<proteinExistence type="predicted"/>
<name>A0A7Z2GQ69_9BURK</name>
<dbReference type="EMBL" id="CP046915">
    <property type="protein sequence ID" value="QGZ65539.1"/>
    <property type="molecule type" value="Genomic_DNA"/>
</dbReference>
<dbReference type="InterPro" id="IPR029063">
    <property type="entry name" value="SAM-dependent_MTases_sf"/>
</dbReference>